<evidence type="ECO:0000313" key="2">
    <source>
        <dbReference type="Proteomes" id="UP001055336"/>
    </source>
</evidence>
<protein>
    <submittedName>
        <fullName evidence="1">Uncharacterized protein</fullName>
    </submittedName>
</protein>
<keyword evidence="2" id="KW-1185">Reference proteome</keyword>
<proteinExistence type="predicted"/>
<dbReference type="EMBL" id="CP092488">
    <property type="protein sequence ID" value="UMB68268.1"/>
    <property type="molecule type" value="Genomic_DNA"/>
</dbReference>
<reference evidence="1" key="1">
    <citation type="submission" date="2022-08" db="EMBL/GenBank/DDBJ databases">
        <title>Whole genome sequencing of non-tuberculosis mycobacteria type-strains.</title>
        <authorList>
            <person name="Igarashi Y."/>
            <person name="Osugi A."/>
            <person name="Mitarai S."/>
        </authorList>
    </citation>
    <scope>NUCLEOTIDE SEQUENCE</scope>
    <source>
        <strain evidence="1">DSM 45127</strain>
    </source>
</reference>
<organism evidence="1 2">
    <name type="scientific">Mycobacterium paraterrae</name>
    <dbReference type="NCBI Taxonomy" id="577492"/>
    <lineage>
        <taxon>Bacteria</taxon>
        <taxon>Bacillati</taxon>
        <taxon>Actinomycetota</taxon>
        <taxon>Actinomycetes</taxon>
        <taxon>Mycobacteriales</taxon>
        <taxon>Mycobacteriaceae</taxon>
        <taxon>Mycobacterium</taxon>
    </lineage>
</organism>
<sequence>MSLAGSGAIEILTLRCSRVVSTAAKPGITGVHLHPKDVGAAILSVDQADEWDEWPWAGPRWRDYINTSEVTD</sequence>
<dbReference type="RefSeq" id="WP_240258730.1">
    <property type="nucleotide sequence ID" value="NZ_CP092488.2"/>
</dbReference>
<evidence type="ECO:0000313" key="1">
    <source>
        <dbReference type="EMBL" id="UMB68268.1"/>
    </source>
</evidence>
<gene>
    <name evidence="1" type="ORF">MKK62_17730</name>
</gene>
<accession>A0ABY3VL96</accession>
<name>A0ABY3VL96_9MYCO</name>
<dbReference type="Proteomes" id="UP001055336">
    <property type="component" value="Chromosome"/>
</dbReference>